<dbReference type="Pfam" id="PF13408">
    <property type="entry name" value="Zn_ribbon_recom"/>
    <property type="match status" value="1"/>
</dbReference>
<dbReference type="PROSITE" id="PS51737">
    <property type="entry name" value="RECOMBINASE_DNA_BIND"/>
    <property type="match status" value="1"/>
</dbReference>
<dbReference type="InterPro" id="IPR050639">
    <property type="entry name" value="SSR_resolvase"/>
</dbReference>
<dbReference type="InterPro" id="IPR025827">
    <property type="entry name" value="Zn_ribbon_recom_dom"/>
</dbReference>
<dbReference type="GO" id="GO:0000150">
    <property type="term" value="F:DNA strand exchange activity"/>
    <property type="evidence" value="ECO:0007669"/>
    <property type="project" value="InterPro"/>
</dbReference>
<dbReference type="EMBL" id="CP036298">
    <property type="protein sequence ID" value="QDV25886.1"/>
    <property type="molecule type" value="Genomic_DNA"/>
</dbReference>
<evidence type="ECO:0000259" key="2">
    <source>
        <dbReference type="PROSITE" id="PS51737"/>
    </source>
</evidence>
<feature type="domain" description="Resolvase/invertase-type recombinase catalytic" evidence="1">
    <location>
        <begin position="16"/>
        <end position="168"/>
    </location>
</feature>
<dbReference type="GO" id="GO:0003677">
    <property type="term" value="F:DNA binding"/>
    <property type="evidence" value="ECO:0007669"/>
    <property type="project" value="InterPro"/>
</dbReference>
<feature type="domain" description="Recombinase" evidence="2">
    <location>
        <begin position="176"/>
        <end position="290"/>
    </location>
</feature>
<dbReference type="OrthoDB" id="266184at2"/>
<dbReference type="PANTHER" id="PTHR30461">
    <property type="entry name" value="DNA-INVERTASE FROM LAMBDOID PROPHAGE"/>
    <property type="match status" value="1"/>
</dbReference>
<accession>A0A518GB99</accession>
<dbReference type="Gene3D" id="3.40.50.1390">
    <property type="entry name" value="Resolvase, N-terminal catalytic domain"/>
    <property type="match status" value="1"/>
</dbReference>
<dbReference type="AlphaFoldDB" id="A0A518GB99"/>
<organism evidence="3 4">
    <name type="scientific">Aureliella helgolandensis</name>
    <dbReference type="NCBI Taxonomy" id="2527968"/>
    <lineage>
        <taxon>Bacteria</taxon>
        <taxon>Pseudomonadati</taxon>
        <taxon>Planctomycetota</taxon>
        <taxon>Planctomycetia</taxon>
        <taxon>Pirellulales</taxon>
        <taxon>Pirellulaceae</taxon>
        <taxon>Aureliella</taxon>
    </lineage>
</organism>
<dbReference type="InterPro" id="IPR036162">
    <property type="entry name" value="Resolvase-like_N_sf"/>
</dbReference>
<dbReference type="SUPFAM" id="SSF53041">
    <property type="entry name" value="Resolvase-like"/>
    <property type="match status" value="1"/>
</dbReference>
<name>A0A518GB99_9BACT</name>
<dbReference type="InterPro" id="IPR038109">
    <property type="entry name" value="DNA_bind_recomb_sf"/>
</dbReference>
<evidence type="ECO:0000313" key="4">
    <source>
        <dbReference type="Proteomes" id="UP000318017"/>
    </source>
</evidence>
<dbReference type="InterPro" id="IPR011109">
    <property type="entry name" value="DNA_bind_recombinase_dom"/>
</dbReference>
<dbReference type="RefSeq" id="WP_145081569.1">
    <property type="nucleotide sequence ID" value="NZ_CP036298.1"/>
</dbReference>
<dbReference type="Pfam" id="PF00239">
    <property type="entry name" value="Resolvase"/>
    <property type="match status" value="1"/>
</dbReference>
<evidence type="ECO:0000259" key="1">
    <source>
        <dbReference type="PROSITE" id="PS51736"/>
    </source>
</evidence>
<dbReference type="InterPro" id="IPR006119">
    <property type="entry name" value="Resolv_N"/>
</dbReference>
<dbReference type="Proteomes" id="UP000318017">
    <property type="component" value="Chromosome"/>
</dbReference>
<dbReference type="Pfam" id="PF07508">
    <property type="entry name" value="Recombinase"/>
    <property type="match status" value="1"/>
</dbReference>
<evidence type="ECO:0000313" key="3">
    <source>
        <dbReference type="EMBL" id="QDV25886.1"/>
    </source>
</evidence>
<dbReference type="Gene3D" id="3.90.1750.20">
    <property type="entry name" value="Putative Large Serine Recombinase, Chain B, Domain 2"/>
    <property type="match status" value="1"/>
</dbReference>
<keyword evidence="4" id="KW-1185">Reference proteome</keyword>
<protein>
    <submittedName>
        <fullName evidence="3">DNA-invertase hin</fullName>
    </submittedName>
</protein>
<sequence length="519" mass="58657">MSGRTKEKPPARDVVRCAIYTRKSTEEGLEQEFNSLDAQREAGEAYIKSQQHEGWVCVPDAYDDGGFTGANMERPALRRLLCNIEEGKVDCVVVYKVDRLSRNLMDFGRIIEILDRHNVAFVSVTQSFNTSTSMGRLILNVLLSFAQFEREMISERTRDKIAAARRKGKWSGGMPVLGYDVVNTKLVVDECEAGRVREIFRLYLDQQSLLDVAKEINARGWRTKRWVTKKSEVRGGKLFDKGSLHRLLTNVVYIGKLTYKTEVHEGEHEAIVDLDAFNQAQALLERNGRSGGREVRNKHNALLRGLMHCGACDCGMSHSYSKKGSKLYRYYVCHRAQKRGWEECPAPSLPAGEIERFVIDQIKRIGRDPALIRTTLAQVQRQSDEELQRLAAEKTALGRDVRQDYVEVGRLAGTAMAGDPRLLEVQTRIRDAERRMTVIGEELASLKSQVIDEKDVVASLGEFDSTWEALAPREQARVLELLIERVTYDADTSTLSITYRPTGIKSLAKKGIDRIEEAA</sequence>
<dbReference type="PROSITE" id="PS51736">
    <property type="entry name" value="RECOMBINASES_3"/>
    <property type="match status" value="1"/>
</dbReference>
<proteinExistence type="predicted"/>
<reference evidence="3 4" key="1">
    <citation type="submission" date="2019-02" db="EMBL/GenBank/DDBJ databases">
        <title>Deep-cultivation of Planctomycetes and their phenomic and genomic characterization uncovers novel biology.</title>
        <authorList>
            <person name="Wiegand S."/>
            <person name="Jogler M."/>
            <person name="Boedeker C."/>
            <person name="Pinto D."/>
            <person name="Vollmers J."/>
            <person name="Rivas-Marin E."/>
            <person name="Kohn T."/>
            <person name="Peeters S.H."/>
            <person name="Heuer A."/>
            <person name="Rast P."/>
            <person name="Oberbeckmann S."/>
            <person name="Bunk B."/>
            <person name="Jeske O."/>
            <person name="Meyerdierks A."/>
            <person name="Storesund J.E."/>
            <person name="Kallscheuer N."/>
            <person name="Luecker S."/>
            <person name="Lage O.M."/>
            <person name="Pohl T."/>
            <person name="Merkel B.J."/>
            <person name="Hornburger P."/>
            <person name="Mueller R.-W."/>
            <person name="Bruemmer F."/>
            <person name="Labrenz M."/>
            <person name="Spormann A.M."/>
            <person name="Op den Camp H."/>
            <person name="Overmann J."/>
            <person name="Amann R."/>
            <person name="Jetten M.S.M."/>
            <person name="Mascher T."/>
            <person name="Medema M.H."/>
            <person name="Devos D.P."/>
            <person name="Kaster A.-K."/>
            <person name="Ovreas L."/>
            <person name="Rohde M."/>
            <person name="Galperin M.Y."/>
            <person name="Jogler C."/>
        </authorList>
    </citation>
    <scope>NUCLEOTIDE SEQUENCE [LARGE SCALE GENOMIC DNA]</scope>
    <source>
        <strain evidence="3 4">Q31a</strain>
    </source>
</reference>
<dbReference type="CDD" id="cd03768">
    <property type="entry name" value="SR_ResInv"/>
    <property type="match status" value="1"/>
</dbReference>
<dbReference type="KEGG" id="ahel:Q31a_42140"/>
<dbReference type="PANTHER" id="PTHR30461:SF23">
    <property type="entry name" value="DNA RECOMBINASE-RELATED"/>
    <property type="match status" value="1"/>
</dbReference>
<gene>
    <name evidence="3" type="primary">hin_1</name>
    <name evidence="3" type="ORF">Q31a_42140</name>
</gene>
<dbReference type="SMART" id="SM00857">
    <property type="entry name" value="Resolvase"/>
    <property type="match status" value="1"/>
</dbReference>